<dbReference type="AlphaFoldDB" id="A0AAE3QIV8"/>
<keyword evidence="2" id="KW-0378">Hydrolase</keyword>
<name>A0AAE3QIV8_9HYPH</name>
<evidence type="ECO:0000259" key="1">
    <source>
        <dbReference type="Pfam" id="PF03372"/>
    </source>
</evidence>
<gene>
    <name evidence="2" type="ORF">MRS75_19390</name>
</gene>
<keyword evidence="2" id="KW-0540">Nuclease</keyword>
<dbReference type="SUPFAM" id="SSF56219">
    <property type="entry name" value="DNase I-like"/>
    <property type="match status" value="1"/>
</dbReference>
<dbReference type="EMBL" id="JALDYZ010000013">
    <property type="protein sequence ID" value="MDI7924231.1"/>
    <property type="molecule type" value="Genomic_DNA"/>
</dbReference>
<organism evidence="2 3">
    <name type="scientific">Ferirhizobium litorale</name>
    <dbReference type="NCBI Taxonomy" id="2927786"/>
    <lineage>
        <taxon>Bacteria</taxon>
        <taxon>Pseudomonadati</taxon>
        <taxon>Pseudomonadota</taxon>
        <taxon>Alphaproteobacteria</taxon>
        <taxon>Hyphomicrobiales</taxon>
        <taxon>Rhizobiaceae</taxon>
        <taxon>Ferirhizobium</taxon>
    </lineage>
</organism>
<sequence>MKILSLNIWGGMLHAPLLDYLAEVDADVYCLQEVARAPKARSEWLTYRDHGVELQQRANLFEEIKAVLPEHDAFFCPTARGELIDGDRPCWQEFGLATFVRNTFPLIGQAQDFVHGSFSPHGFGPHPRARNAHCIRLFDYGRDRPITIAHLHGLRALAGKDDTPEREAQAHALVALIERLHPPAEALVVCGDFNVLPGSRTFEILATLRLTDLVTTRGFSDTRTSHYRKPGRFADYMLATPDIPVATFDVVASPEVSDHRPLLLSIG</sequence>
<accession>A0AAE3QIV8</accession>
<proteinExistence type="predicted"/>
<evidence type="ECO:0000313" key="2">
    <source>
        <dbReference type="EMBL" id="MDI7924231.1"/>
    </source>
</evidence>
<dbReference type="GO" id="GO:0004519">
    <property type="term" value="F:endonuclease activity"/>
    <property type="evidence" value="ECO:0007669"/>
    <property type="project" value="UniProtKB-KW"/>
</dbReference>
<dbReference type="RefSeq" id="WP_311788270.1">
    <property type="nucleotide sequence ID" value="NZ_JALDYY010000014.1"/>
</dbReference>
<keyword evidence="3" id="KW-1185">Reference proteome</keyword>
<dbReference type="InterPro" id="IPR005135">
    <property type="entry name" value="Endo/exonuclease/phosphatase"/>
</dbReference>
<evidence type="ECO:0000313" key="3">
    <source>
        <dbReference type="Proteomes" id="UP001161580"/>
    </source>
</evidence>
<reference evidence="2" key="1">
    <citation type="submission" date="2022-03" db="EMBL/GenBank/DDBJ databases">
        <title>Fererhizobium litorale gen. nov., sp. nov., isolated from sandy sediments of the Sea of Japan seashore.</title>
        <authorList>
            <person name="Romanenko L."/>
            <person name="Kurilenko V."/>
            <person name="Otstavnykh N."/>
            <person name="Svetashev V."/>
            <person name="Tekutyeva L."/>
            <person name="Isaeva M."/>
            <person name="Mikhailov V."/>
        </authorList>
    </citation>
    <scope>NUCLEOTIDE SEQUENCE</scope>
    <source>
        <strain evidence="2">KMM 9576</strain>
    </source>
</reference>
<feature type="domain" description="Endonuclease/exonuclease/phosphatase" evidence="1">
    <location>
        <begin position="4"/>
        <end position="259"/>
    </location>
</feature>
<keyword evidence="2" id="KW-0255">Endonuclease</keyword>
<protein>
    <submittedName>
        <fullName evidence="2">Endonuclease/exonuclease/phosphatase family protein</fullName>
    </submittedName>
</protein>
<dbReference type="Pfam" id="PF03372">
    <property type="entry name" value="Exo_endo_phos"/>
    <property type="match status" value="1"/>
</dbReference>
<dbReference type="Gene3D" id="3.60.10.10">
    <property type="entry name" value="Endonuclease/exonuclease/phosphatase"/>
    <property type="match status" value="1"/>
</dbReference>
<dbReference type="InterPro" id="IPR036691">
    <property type="entry name" value="Endo/exonu/phosph_ase_sf"/>
</dbReference>
<dbReference type="Proteomes" id="UP001161580">
    <property type="component" value="Unassembled WGS sequence"/>
</dbReference>
<comment type="caution">
    <text evidence="2">The sequence shown here is derived from an EMBL/GenBank/DDBJ whole genome shotgun (WGS) entry which is preliminary data.</text>
</comment>